<evidence type="ECO:0000256" key="7">
    <source>
        <dbReference type="SAM" id="MobiDB-lite"/>
    </source>
</evidence>
<feature type="compositionally biased region" description="Low complexity" evidence="7">
    <location>
        <begin position="90"/>
        <end position="106"/>
    </location>
</feature>
<dbReference type="Pfam" id="PF05236">
    <property type="entry name" value="TAF4"/>
    <property type="match status" value="2"/>
</dbReference>
<dbReference type="InterPro" id="IPR007900">
    <property type="entry name" value="TAF4_C"/>
</dbReference>
<dbReference type="PANTHER" id="PTHR15138">
    <property type="entry name" value="TRANSCRIPTION INITIATION FACTOR TFIID SUBUNIT 4"/>
    <property type="match status" value="1"/>
</dbReference>
<feature type="compositionally biased region" description="Basic and acidic residues" evidence="7">
    <location>
        <begin position="1"/>
        <end position="11"/>
    </location>
</feature>
<proteinExistence type="inferred from homology"/>
<feature type="coiled-coil region" evidence="6">
    <location>
        <begin position="731"/>
        <end position="758"/>
    </location>
</feature>
<evidence type="ECO:0000313" key="10">
    <source>
        <dbReference type="Proteomes" id="UP000830375"/>
    </source>
</evidence>
<comment type="subcellular location">
    <subcellularLocation>
        <location evidence="1">Nucleus</location>
    </subcellularLocation>
</comment>
<dbReference type="Proteomes" id="UP000830375">
    <property type="component" value="Unassembled WGS sequence"/>
</dbReference>
<dbReference type="PROSITE" id="PS51119">
    <property type="entry name" value="TAFH"/>
    <property type="match status" value="1"/>
</dbReference>
<dbReference type="InterPro" id="IPR003894">
    <property type="entry name" value="TAFH_NHR1"/>
</dbReference>
<accession>A0ABQ8LPK7</accession>
<dbReference type="CDD" id="cd08045">
    <property type="entry name" value="HFD_TAF4"/>
    <property type="match status" value="1"/>
</dbReference>
<evidence type="ECO:0000259" key="8">
    <source>
        <dbReference type="PROSITE" id="PS51119"/>
    </source>
</evidence>
<evidence type="ECO:0000256" key="4">
    <source>
        <dbReference type="ARBA" id="ARBA00023163"/>
    </source>
</evidence>
<evidence type="ECO:0000313" key="9">
    <source>
        <dbReference type="EMBL" id="KAI2651867.1"/>
    </source>
</evidence>
<dbReference type="Pfam" id="PF07531">
    <property type="entry name" value="TAFH"/>
    <property type="match status" value="1"/>
</dbReference>
<reference evidence="9 10" key="1">
    <citation type="submission" date="2022-01" db="EMBL/GenBank/DDBJ databases">
        <title>A high-quality chromosome-level genome assembly of rohu carp, Labeo rohita.</title>
        <authorList>
            <person name="Arick M.A. II"/>
            <person name="Hsu C.-Y."/>
            <person name="Magbanua Z."/>
            <person name="Pechanova O."/>
            <person name="Grover C."/>
            <person name="Miller E."/>
            <person name="Thrash A."/>
            <person name="Ezzel L."/>
            <person name="Alam S."/>
            <person name="Benzie J."/>
            <person name="Hamilton M."/>
            <person name="Karsi A."/>
            <person name="Lawrence M.L."/>
            <person name="Peterson D.G."/>
        </authorList>
    </citation>
    <scope>NUCLEOTIDE SEQUENCE [LARGE SCALE GENOMIC DNA]</scope>
    <source>
        <strain evidence="10">BAU-BD-2019</strain>
        <tissue evidence="9">Blood</tissue>
    </source>
</reference>
<keyword evidence="3" id="KW-0805">Transcription regulation</keyword>
<evidence type="ECO:0000256" key="2">
    <source>
        <dbReference type="ARBA" id="ARBA00006178"/>
    </source>
</evidence>
<feature type="compositionally biased region" description="Polar residues" evidence="7">
    <location>
        <begin position="27"/>
        <end position="40"/>
    </location>
</feature>
<dbReference type="InterPro" id="IPR009072">
    <property type="entry name" value="Histone-fold"/>
</dbReference>
<feature type="region of interest" description="Disordered" evidence="7">
    <location>
        <begin position="1"/>
        <end position="106"/>
    </location>
</feature>
<feature type="domain" description="TAFH" evidence="8">
    <location>
        <begin position="384"/>
        <end position="481"/>
    </location>
</feature>
<dbReference type="SUPFAM" id="SSF158553">
    <property type="entry name" value="TAFH domain-like"/>
    <property type="match status" value="1"/>
</dbReference>
<evidence type="ECO:0000256" key="5">
    <source>
        <dbReference type="ARBA" id="ARBA00023242"/>
    </source>
</evidence>
<keyword evidence="4" id="KW-0804">Transcription</keyword>
<sequence>MSETSGSDKSDINGSRAAIENEENNNDAQPSNAEVTSQTALDKKRETLDSNANVNTSEDSKTDLAATYGEVEQPKPKPETDSSNSASQRPVTVAVSSSSASSEPAPKIIAGPAQIRSTTPVVVGARVVTSNVQGPGATSLALVPQPGRVSVAVSQPRVTTLTAAKGTVVTLPRISTTSQSAPMTRAPQTVPLQLPANFQVPQGMVLIRSDSGQLMLVSQQALAQAQAQGMLPKPASANATAIVRPSSSQATVTTTPIIRVSLPPSSASATTNIKLNPTTGTAVQKSSTATGTAIFTPSCTTGATIIKPAGVIGTAIRKPSSTMGPVIKASQMTPNSSTPGTFNQRTNSVTATTIINTTAVKSVGKGALSTQGNAPRMVSPNETLENVKKCKNFLVTLMKLASSGTRSANMAQNVKALVKGLLDGKLEAEEFTEKLYMELKSSPQPYLVPFLKEPASCPSTHPKLTALHSAMRPTQALRFCINQGRKPEVRCVRQLRPQAQPANQNGSAGAVVRQSILQASKTHFSQPPLPAQAHGFKDSTSGSFRLSLRDDDDINDVASMAGVNLSEENARILASGSELVGSVIRSCQEEPFLFPSALHMLMTVEPRKVARVAGIHSAALIKKASEQGRERTTEAEGGREREGDSQEVGGVVRRRRRRKERMTTTNTCDFVCIGGTLSITEVCPDVLELLSLVTQERLRDLLEKITVVAQHRQISYKDDWRYSQTSDTRSQLKFLEQLERLEKQRREEEEREALLRIARSRTNTEDPEQQRLKQRAKEMQQLELAQMEHRDANLAALAALGPRKRKPLEAPGSGANQLLGSCGQFATRAPIRVTLRDLTFCMEQDPTFRHTLMLYRAFLG</sequence>
<evidence type="ECO:0000256" key="6">
    <source>
        <dbReference type="SAM" id="Coils"/>
    </source>
</evidence>
<dbReference type="InterPro" id="IPR045144">
    <property type="entry name" value="TAF4"/>
</dbReference>
<feature type="compositionally biased region" description="Basic and acidic residues" evidence="7">
    <location>
        <begin position="623"/>
        <end position="644"/>
    </location>
</feature>
<dbReference type="Gene3D" id="1.20.120.1110">
    <property type="entry name" value="TAFH/NHR1 domain"/>
    <property type="match status" value="1"/>
</dbReference>
<protein>
    <submittedName>
        <fullName evidence="9">Transcription initiation factor TFIID subunit 4</fullName>
    </submittedName>
</protein>
<gene>
    <name evidence="9" type="ORF">H4Q32_014643</name>
</gene>
<organism evidence="9 10">
    <name type="scientific">Labeo rohita</name>
    <name type="common">Indian major carp</name>
    <name type="synonym">Cyprinus rohita</name>
    <dbReference type="NCBI Taxonomy" id="84645"/>
    <lineage>
        <taxon>Eukaryota</taxon>
        <taxon>Metazoa</taxon>
        <taxon>Chordata</taxon>
        <taxon>Craniata</taxon>
        <taxon>Vertebrata</taxon>
        <taxon>Euteleostomi</taxon>
        <taxon>Actinopterygii</taxon>
        <taxon>Neopterygii</taxon>
        <taxon>Teleostei</taxon>
        <taxon>Ostariophysi</taxon>
        <taxon>Cypriniformes</taxon>
        <taxon>Cyprinidae</taxon>
        <taxon>Labeoninae</taxon>
        <taxon>Labeonini</taxon>
        <taxon>Labeo</taxon>
    </lineage>
</organism>
<evidence type="ECO:0000256" key="1">
    <source>
        <dbReference type="ARBA" id="ARBA00004123"/>
    </source>
</evidence>
<keyword evidence="5" id="KW-0539">Nucleus</keyword>
<dbReference type="Gene3D" id="1.10.20.10">
    <property type="entry name" value="Histone, subunit A"/>
    <property type="match status" value="1"/>
</dbReference>
<keyword evidence="10" id="KW-1185">Reference proteome</keyword>
<dbReference type="PANTHER" id="PTHR15138:SF22">
    <property type="entry name" value="TAFH DOMAIN-CONTAINING PROTEIN"/>
    <property type="match status" value="1"/>
</dbReference>
<dbReference type="InterPro" id="IPR037249">
    <property type="entry name" value="TAFH/NHR1_dom_sf"/>
</dbReference>
<keyword evidence="6" id="KW-0175">Coiled coil</keyword>
<dbReference type="SMART" id="SM00549">
    <property type="entry name" value="TAFH"/>
    <property type="match status" value="1"/>
</dbReference>
<comment type="similarity">
    <text evidence="2">Belongs to the TAF4 family.</text>
</comment>
<dbReference type="EMBL" id="JACTAM010000020">
    <property type="protein sequence ID" value="KAI2651867.1"/>
    <property type="molecule type" value="Genomic_DNA"/>
</dbReference>
<comment type="caution">
    <text evidence="9">The sequence shown here is derived from an EMBL/GenBank/DDBJ whole genome shotgun (WGS) entry which is preliminary data.</text>
</comment>
<name>A0ABQ8LPK7_LABRO</name>
<evidence type="ECO:0000256" key="3">
    <source>
        <dbReference type="ARBA" id="ARBA00023015"/>
    </source>
</evidence>
<feature type="region of interest" description="Disordered" evidence="7">
    <location>
        <begin position="623"/>
        <end position="659"/>
    </location>
</feature>